<sequence>MDVNLLMADPEELEKVGYKKLSEGKIKEAVKLLLRAAKGYEDRGYVIKAATIYKDLGLILKERLGLEERARPLMLKAAYLYLRLIEEEIDRPEVNLERLGDFCLNVIEAFTFLKEEESLKKYTFEFAQMYEDLGASYVEAGDFDSAIAAYESAYRYYELINDQDHMKEVASKLVDIYGRIAEDALSEGNHEAAAEAFQKVANYIKSIFGYDERFRELVETAGQHYEKASKLAYAEGDLDGMTTLLLKAQYAYLLAGNLNRANLIGINLIKMLNQIIGDYRSQGKFELVGEKLMQLAEALVALGKLEDGLRIYRQALEESGGRVDFRARIRMSIIRYFAAKNYDLRLLKALDAIDFLVRHAKFIEAIETAEKVIKSKEEGDKILQAIYEAEGISAE</sequence>
<keyword evidence="3" id="KW-1185">Reference proteome</keyword>
<name>F8AJ72_PYRYC</name>
<evidence type="ECO:0000313" key="3">
    <source>
        <dbReference type="Proteomes" id="UP000008386"/>
    </source>
</evidence>
<dbReference type="HOGENOM" id="CLU_707166_0_0_2"/>
<dbReference type="OrthoDB" id="85783at2157"/>
<keyword evidence="1" id="KW-0802">TPR repeat</keyword>
<feature type="repeat" description="TPR" evidence="1">
    <location>
        <begin position="127"/>
        <end position="160"/>
    </location>
</feature>
<dbReference type="InterPro" id="IPR019734">
    <property type="entry name" value="TPR_rpt"/>
</dbReference>
<dbReference type="Proteomes" id="UP000008386">
    <property type="component" value="Chromosome"/>
</dbReference>
<gene>
    <name evidence="2" type="ordered locus">PYCH_08280</name>
</gene>
<reference evidence="2 3" key="1">
    <citation type="journal article" date="2011" name="J. Bacteriol.">
        <title>Complete genome sequence of the obligate piezophilic hyperthermophilic archaeon Pyrococcus yayanosii CH1.</title>
        <authorList>
            <person name="Jun X."/>
            <person name="Lupeng L."/>
            <person name="Minjuan X."/>
            <person name="Oger P."/>
            <person name="Fengping W."/>
            <person name="Jebbar M."/>
            <person name="Xiang X."/>
        </authorList>
    </citation>
    <scope>NUCLEOTIDE SEQUENCE [LARGE SCALE GENOMIC DNA]</scope>
    <source>
        <strain evidence="3">CH1 / JCM 16557</strain>
    </source>
</reference>
<evidence type="ECO:0000313" key="2">
    <source>
        <dbReference type="EMBL" id="AEH24513.1"/>
    </source>
</evidence>
<dbReference type="PROSITE" id="PS50005">
    <property type="entry name" value="TPR"/>
    <property type="match status" value="1"/>
</dbReference>
<proteinExistence type="predicted"/>
<dbReference type="STRING" id="529709.PYCH_08280"/>
<accession>F8AJ72</accession>
<dbReference type="InterPro" id="IPR011990">
    <property type="entry name" value="TPR-like_helical_dom_sf"/>
</dbReference>
<evidence type="ECO:0000256" key="1">
    <source>
        <dbReference type="PROSITE-ProRule" id="PRU00339"/>
    </source>
</evidence>
<dbReference type="EMBL" id="CP002779">
    <property type="protein sequence ID" value="AEH24513.1"/>
    <property type="molecule type" value="Genomic_DNA"/>
</dbReference>
<dbReference type="eggNOG" id="arCOG02733">
    <property type="taxonomic scope" value="Archaea"/>
</dbReference>
<protein>
    <submittedName>
        <fullName evidence="2">Uncharacterized protein</fullName>
    </submittedName>
</protein>
<dbReference type="AlphaFoldDB" id="F8AJ72"/>
<dbReference type="SMART" id="SM00028">
    <property type="entry name" value="TPR"/>
    <property type="match status" value="3"/>
</dbReference>
<dbReference type="SUPFAM" id="SSF48452">
    <property type="entry name" value="TPR-like"/>
    <property type="match status" value="2"/>
</dbReference>
<dbReference type="KEGG" id="pya:PYCH_08280"/>
<dbReference type="Gene3D" id="1.25.40.10">
    <property type="entry name" value="Tetratricopeptide repeat domain"/>
    <property type="match status" value="1"/>
</dbReference>
<organism evidence="2 3">
    <name type="scientific">Pyrococcus yayanosii (strain CH1 / JCM 16557)</name>
    <dbReference type="NCBI Taxonomy" id="529709"/>
    <lineage>
        <taxon>Archaea</taxon>
        <taxon>Methanobacteriati</taxon>
        <taxon>Methanobacteriota</taxon>
        <taxon>Thermococci</taxon>
        <taxon>Thermococcales</taxon>
        <taxon>Thermococcaceae</taxon>
        <taxon>Pyrococcus</taxon>
    </lineage>
</organism>